<evidence type="ECO:0000313" key="2">
    <source>
        <dbReference type="Proteomes" id="UP000070578"/>
    </source>
</evidence>
<accession>A0A139BRC7</accession>
<reference evidence="1 2" key="1">
    <citation type="submission" date="2016-02" db="EMBL/GenBank/DDBJ databases">
        <authorList>
            <person name="Wen L."/>
            <person name="He K."/>
            <person name="Yang H."/>
        </authorList>
    </citation>
    <scope>NUCLEOTIDE SEQUENCE [LARGE SCALE GENOMIC DNA]</scope>
    <source>
        <strain evidence="1">ShG14-8</strain>
    </source>
</reference>
<organism evidence="1 2">
    <name type="scientific">Candidatus Gallionella acididurans</name>
    <dbReference type="NCBI Taxonomy" id="1796491"/>
    <lineage>
        <taxon>Bacteria</taxon>
        <taxon>Pseudomonadati</taxon>
        <taxon>Pseudomonadota</taxon>
        <taxon>Betaproteobacteria</taxon>
        <taxon>Nitrosomonadales</taxon>
        <taxon>Gallionellaceae</taxon>
        <taxon>Gallionella</taxon>
    </lineage>
</organism>
<dbReference type="Proteomes" id="UP000070578">
    <property type="component" value="Unassembled WGS sequence"/>
</dbReference>
<comment type="caution">
    <text evidence="1">The sequence shown here is derived from an EMBL/GenBank/DDBJ whole genome shotgun (WGS) entry which is preliminary data.</text>
</comment>
<reference evidence="1 2" key="2">
    <citation type="submission" date="2016-03" db="EMBL/GenBank/DDBJ databases">
        <title>New uncultured bacterium of the family Gallionellaceae from acid mine drainage: description and reconstruction of genome based on metagenomic analysis of microbial community.</title>
        <authorList>
            <person name="Kadnikov V."/>
            <person name="Ivasenko D."/>
            <person name="Beletsky A."/>
            <person name="Mardanov A."/>
            <person name="Danilova E."/>
            <person name="Pimenov N."/>
            <person name="Karnachuk O."/>
            <person name="Ravin N."/>
        </authorList>
    </citation>
    <scope>NUCLEOTIDE SEQUENCE [LARGE SCALE GENOMIC DNA]</scope>
    <source>
        <strain evidence="1">ShG14-8</strain>
    </source>
</reference>
<name>A0A139BRC7_9PROT</name>
<protein>
    <submittedName>
        <fullName evidence="1">Uncharacterized protein</fullName>
    </submittedName>
</protein>
<evidence type="ECO:0000313" key="1">
    <source>
        <dbReference type="EMBL" id="KXS31478.1"/>
    </source>
</evidence>
<dbReference type="AlphaFoldDB" id="A0A139BRC7"/>
<gene>
    <name evidence="1" type="ORF">AWT59_2383</name>
</gene>
<sequence>MLSAKSACFFRYMLFEPFLYRSAKHAALGVSIGQHSLPSPLHIAQVDAFVLIVKLKVEFSPRKPIHRSYSH</sequence>
<proteinExistence type="predicted"/>
<dbReference type="EMBL" id="LSLI01000072">
    <property type="protein sequence ID" value="KXS31478.1"/>
    <property type="molecule type" value="Genomic_DNA"/>
</dbReference>